<dbReference type="GO" id="GO:0006635">
    <property type="term" value="P:fatty acid beta-oxidation"/>
    <property type="evidence" value="ECO:0007669"/>
    <property type="project" value="TreeGrafter"/>
</dbReference>
<dbReference type="InterPro" id="IPR018376">
    <property type="entry name" value="Enoyl-CoA_hyd/isom_CS"/>
</dbReference>
<dbReference type="GO" id="GO:0003824">
    <property type="term" value="F:catalytic activity"/>
    <property type="evidence" value="ECO:0007669"/>
    <property type="project" value="InterPro"/>
</dbReference>
<dbReference type="SUPFAM" id="SSF52096">
    <property type="entry name" value="ClpP/crotonase"/>
    <property type="match status" value="1"/>
</dbReference>
<dbReference type="EMBL" id="JAMTCS010000001">
    <property type="protein sequence ID" value="MCP2263249.1"/>
    <property type="molecule type" value="Genomic_DNA"/>
</dbReference>
<sequence length="282" mass="30344">MTDDTYETLVIERTGSVLTVTMNHPPLNLLDRTLLPDLKRFVRTVAADDTVRVVVLDSAVQDFFAAHVDVGYGSDPEGFAALAAEDSGFEGLLPLQHLVASIRALPQVTIAKLRGYLRGGGNELAMATDLRYAAAGETWLGQVEARLGIIPGGGGTQLLARSVGRSRALEAILTADVYDTRTAELYGWITRAVPAADLDRFVDEVAQRIGSRLPAQIRAAKAAVDPTTAGDRLYDDLRTEAAAVAEVYPSPPEIEQKLEAALADGMQTPENERTLEAFLDAR</sequence>
<evidence type="ECO:0000313" key="3">
    <source>
        <dbReference type="EMBL" id="MCP2263249.1"/>
    </source>
</evidence>
<gene>
    <name evidence="3" type="ORF">APR03_000572</name>
</gene>
<dbReference type="PROSITE" id="PS00166">
    <property type="entry name" value="ENOYL_COA_HYDRATASE"/>
    <property type="match status" value="1"/>
</dbReference>
<dbReference type="InterPro" id="IPR001753">
    <property type="entry name" value="Enoyl-CoA_hydra/iso"/>
</dbReference>
<dbReference type="Pfam" id="PF00378">
    <property type="entry name" value="ECH_1"/>
    <property type="match status" value="1"/>
</dbReference>
<dbReference type="CDD" id="cd06558">
    <property type="entry name" value="crotonase-like"/>
    <property type="match status" value="1"/>
</dbReference>
<dbReference type="PANTHER" id="PTHR11941">
    <property type="entry name" value="ENOYL-COA HYDRATASE-RELATED"/>
    <property type="match status" value="1"/>
</dbReference>
<dbReference type="InterPro" id="IPR029045">
    <property type="entry name" value="ClpP/crotonase-like_dom_sf"/>
</dbReference>
<evidence type="ECO:0000313" key="4">
    <source>
        <dbReference type="Proteomes" id="UP001139493"/>
    </source>
</evidence>
<dbReference type="PANTHER" id="PTHR11941:SF54">
    <property type="entry name" value="ENOYL-COA HYDRATASE, MITOCHONDRIAL"/>
    <property type="match status" value="1"/>
</dbReference>
<evidence type="ECO:0000256" key="2">
    <source>
        <dbReference type="RuleBase" id="RU003707"/>
    </source>
</evidence>
<name>A0A9X2FY22_9MICO</name>
<dbReference type="AlphaFoldDB" id="A0A9X2FY22"/>
<proteinExistence type="inferred from homology"/>
<comment type="similarity">
    <text evidence="1 2">Belongs to the enoyl-CoA hydratase/isomerase family.</text>
</comment>
<organism evidence="3 4">
    <name type="scientific">Promicromonospora thailandica</name>
    <dbReference type="NCBI Taxonomy" id="765201"/>
    <lineage>
        <taxon>Bacteria</taxon>
        <taxon>Bacillati</taxon>
        <taxon>Actinomycetota</taxon>
        <taxon>Actinomycetes</taxon>
        <taxon>Micrococcales</taxon>
        <taxon>Promicromonosporaceae</taxon>
        <taxon>Promicromonospora</taxon>
    </lineage>
</organism>
<dbReference type="Proteomes" id="UP001139493">
    <property type="component" value="Unassembled WGS sequence"/>
</dbReference>
<comment type="caution">
    <text evidence="3">The sequence shown here is derived from an EMBL/GenBank/DDBJ whole genome shotgun (WGS) entry which is preliminary data.</text>
</comment>
<dbReference type="RefSeq" id="WP_253832552.1">
    <property type="nucleotide sequence ID" value="NZ_JAMTCS010000001.1"/>
</dbReference>
<accession>A0A9X2FY22</accession>
<evidence type="ECO:0000256" key="1">
    <source>
        <dbReference type="ARBA" id="ARBA00005254"/>
    </source>
</evidence>
<protein>
    <submittedName>
        <fullName evidence="3">Enoyl-CoA hydratase/carnithine racemase</fullName>
    </submittedName>
</protein>
<dbReference type="Gene3D" id="3.90.226.10">
    <property type="entry name" value="2-enoyl-CoA Hydratase, Chain A, domain 1"/>
    <property type="match status" value="1"/>
</dbReference>
<keyword evidence="4" id="KW-1185">Reference proteome</keyword>
<reference evidence="3" key="1">
    <citation type="submission" date="2022-06" db="EMBL/GenBank/DDBJ databases">
        <title>Genomic Encyclopedia of Archaeal and Bacterial Type Strains, Phase II (KMG-II): from individual species to whole genera.</title>
        <authorList>
            <person name="Goeker M."/>
        </authorList>
    </citation>
    <scope>NUCLEOTIDE SEQUENCE</scope>
    <source>
        <strain evidence="3">DSM 26652</strain>
    </source>
</reference>